<evidence type="ECO:0000256" key="1">
    <source>
        <dbReference type="SAM" id="MobiDB-lite"/>
    </source>
</evidence>
<dbReference type="EMBL" id="MTKT01001287">
    <property type="protein sequence ID" value="OWM84649.1"/>
    <property type="molecule type" value="Genomic_DNA"/>
</dbReference>
<sequence length="151" mass="16902">MATLQRFKLLATQCAVAPSPTRSPAASPVIHLRRRKTLRMLLGRTDRRKFQRTDPPVPRRDGPAPERSREFRVRHKLKDLFVSSPPPLEGGTSGKTCEDRDHLLTESPSSEAAGELSAPRRVSGPLRPLSAALRYRLLRKAWRPVLGAIPE</sequence>
<dbReference type="Proteomes" id="UP000197138">
    <property type="component" value="Unassembled WGS sequence"/>
</dbReference>
<feature type="region of interest" description="Disordered" evidence="1">
    <location>
        <begin position="41"/>
        <end position="69"/>
    </location>
</feature>
<keyword evidence="5" id="KW-1185">Reference proteome</keyword>
<protein>
    <submittedName>
        <fullName evidence="2">Uncharacterized protein</fullName>
    </submittedName>
</protein>
<reference evidence="4" key="1">
    <citation type="journal article" date="2017" name="Plant J.">
        <title>The pomegranate (Punica granatum L.) genome and the genomics of punicalagin biosynthesis.</title>
        <authorList>
            <person name="Qin G."/>
            <person name="Xu C."/>
            <person name="Ming R."/>
            <person name="Tang H."/>
            <person name="Guyot R."/>
            <person name="Kramer E.M."/>
            <person name="Hu Y."/>
            <person name="Yi X."/>
            <person name="Qi Y."/>
            <person name="Xu X."/>
            <person name="Gao Z."/>
            <person name="Pan H."/>
            <person name="Jian J."/>
            <person name="Tian Y."/>
            <person name="Yue Z."/>
            <person name="Xu Y."/>
        </authorList>
    </citation>
    <scope>NUCLEOTIDE SEQUENCE [LARGE SCALE GENOMIC DNA]</scope>
    <source>
        <strain evidence="4">cv. Dabenzi</strain>
    </source>
</reference>
<evidence type="ECO:0000313" key="5">
    <source>
        <dbReference type="Proteomes" id="UP000233551"/>
    </source>
</evidence>
<dbReference type="GeneID" id="116205430"/>
<dbReference type="PANTHER" id="PTHR34542">
    <property type="entry name" value="OS08G0359900 PROTEIN"/>
    <property type="match status" value="1"/>
</dbReference>
<organism evidence="2 4">
    <name type="scientific">Punica granatum</name>
    <name type="common">Pomegranate</name>
    <dbReference type="NCBI Taxonomy" id="22663"/>
    <lineage>
        <taxon>Eukaryota</taxon>
        <taxon>Viridiplantae</taxon>
        <taxon>Streptophyta</taxon>
        <taxon>Embryophyta</taxon>
        <taxon>Tracheophyta</taxon>
        <taxon>Spermatophyta</taxon>
        <taxon>Magnoliopsida</taxon>
        <taxon>eudicotyledons</taxon>
        <taxon>Gunneridae</taxon>
        <taxon>Pentapetalae</taxon>
        <taxon>rosids</taxon>
        <taxon>malvids</taxon>
        <taxon>Myrtales</taxon>
        <taxon>Lythraceae</taxon>
        <taxon>Punica</taxon>
    </lineage>
</organism>
<reference evidence="2" key="2">
    <citation type="submission" date="2017-06" db="EMBL/GenBank/DDBJ databases">
        <title>The pomegranate genome and the genomics of punicalagin biosynthesis.</title>
        <authorList>
            <person name="Xu C."/>
        </authorList>
    </citation>
    <scope>NUCLEOTIDE SEQUENCE [LARGE SCALE GENOMIC DNA]</scope>
    <source>
        <tissue evidence="2">Fresh leaf</tissue>
    </source>
</reference>
<dbReference type="AlphaFoldDB" id="A0A218XIY7"/>
<feature type="compositionally biased region" description="Basic and acidic residues" evidence="1">
    <location>
        <begin position="57"/>
        <end position="69"/>
    </location>
</feature>
<dbReference type="Proteomes" id="UP000233551">
    <property type="component" value="Unassembled WGS sequence"/>
</dbReference>
<evidence type="ECO:0000313" key="3">
    <source>
        <dbReference type="EMBL" id="PKI69938.1"/>
    </source>
</evidence>
<dbReference type="OrthoDB" id="785441at2759"/>
<dbReference type="EMBL" id="PGOL01000479">
    <property type="protein sequence ID" value="PKI69938.1"/>
    <property type="molecule type" value="Genomic_DNA"/>
</dbReference>
<comment type="caution">
    <text evidence="2">The sequence shown here is derived from an EMBL/GenBank/DDBJ whole genome shotgun (WGS) entry which is preliminary data.</text>
</comment>
<feature type="region of interest" description="Disordered" evidence="1">
    <location>
        <begin position="81"/>
        <end position="124"/>
    </location>
</feature>
<name>A0A218XIY7_PUNGR</name>
<reference evidence="3 5" key="3">
    <citation type="submission" date="2017-11" db="EMBL/GenBank/DDBJ databases">
        <title>De-novo sequencing of pomegranate (Punica granatum L.) genome.</title>
        <authorList>
            <person name="Akparov Z."/>
            <person name="Amiraslanov A."/>
            <person name="Hajiyeva S."/>
            <person name="Abbasov M."/>
            <person name="Kaur K."/>
            <person name="Hamwieh A."/>
            <person name="Solovyev V."/>
            <person name="Salamov A."/>
            <person name="Braich B."/>
            <person name="Kosarev P."/>
            <person name="Mahmoud A."/>
            <person name="Hajiyev E."/>
            <person name="Babayeva S."/>
            <person name="Izzatullayeva V."/>
            <person name="Mammadov A."/>
            <person name="Mammadov A."/>
            <person name="Sharifova S."/>
            <person name="Ojaghi J."/>
            <person name="Eynullazada K."/>
            <person name="Bayramov B."/>
            <person name="Abdulazimova A."/>
            <person name="Shahmuradov I."/>
        </authorList>
    </citation>
    <scope>NUCLEOTIDE SEQUENCE [LARGE SCALE GENOMIC DNA]</scope>
    <source>
        <strain evidence="3">AG2017</strain>
        <strain evidence="5">cv. AG2017</strain>
        <tissue evidence="3">Leaf</tissue>
    </source>
</reference>
<accession>A0A218XIY7</accession>
<dbReference type="STRING" id="22663.A0A218XIY7"/>
<proteinExistence type="predicted"/>
<evidence type="ECO:0000313" key="4">
    <source>
        <dbReference type="Proteomes" id="UP000197138"/>
    </source>
</evidence>
<evidence type="ECO:0000313" key="2">
    <source>
        <dbReference type="EMBL" id="OWM84649.1"/>
    </source>
</evidence>
<gene>
    <name evidence="2" type="ORF">CDL15_Pgr027436</name>
    <name evidence="3" type="ORF">CRG98_009813</name>
</gene>
<dbReference type="PANTHER" id="PTHR34542:SF1">
    <property type="entry name" value="OS08G0359900 PROTEIN"/>
    <property type="match status" value="1"/>
</dbReference>